<organism evidence="1 2">
    <name type="scientific">Deinococcus depolymerans</name>
    <dbReference type="NCBI Taxonomy" id="392408"/>
    <lineage>
        <taxon>Bacteria</taxon>
        <taxon>Thermotogati</taxon>
        <taxon>Deinococcota</taxon>
        <taxon>Deinococci</taxon>
        <taxon>Deinococcales</taxon>
        <taxon>Deinococcaceae</taxon>
        <taxon>Deinococcus</taxon>
    </lineage>
</organism>
<evidence type="ECO:0000313" key="2">
    <source>
        <dbReference type="Proteomes" id="UP001500191"/>
    </source>
</evidence>
<evidence type="ECO:0008006" key="3">
    <source>
        <dbReference type="Google" id="ProtNLM"/>
    </source>
</evidence>
<name>A0ABP3LWW2_9DEIO</name>
<sequence>MRTVLRSSLKPRLRVIPAATVVCTRPFPAQLPPIAAYRSRGSCFPTSPDYMGACYRVRSCVLCGSDGGGGQG</sequence>
<proteinExistence type="predicted"/>
<accession>A0ABP3LWW2</accession>
<dbReference type="Proteomes" id="UP001500191">
    <property type="component" value="Unassembled WGS sequence"/>
</dbReference>
<evidence type="ECO:0000313" key="1">
    <source>
        <dbReference type="EMBL" id="GAA0508210.1"/>
    </source>
</evidence>
<dbReference type="EMBL" id="BAAADB010000012">
    <property type="protein sequence ID" value="GAA0508210.1"/>
    <property type="molecule type" value="Genomic_DNA"/>
</dbReference>
<protein>
    <recommendedName>
        <fullName evidence="3">Secreted protein</fullName>
    </recommendedName>
</protein>
<keyword evidence="2" id="KW-1185">Reference proteome</keyword>
<reference evidence="2" key="1">
    <citation type="journal article" date="2019" name="Int. J. Syst. Evol. Microbiol.">
        <title>The Global Catalogue of Microorganisms (GCM) 10K type strain sequencing project: providing services to taxonomists for standard genome sequencing and annotation.</title>
        <authorList>
            <consortium name="The Broad Institute Genomics Platform"/>
            <consortium name="The Broad Institute Genome Sequencing Center for Infectious Disease"/>
            <person name="Wu L."/>
            <person name="Ma J."/>
        </authorList>
    </citation>
    <scope>NUCLEOTIDE SEQUENCE [LARGE SCALE GENOMIC DNA]</scope>
    <source>
        <strain evidence="2">JCM 14368</strain>
    </source>
</reference>
<comment type="caution">
    <text evidence="1">The sequence shown here is derived from an EMBL/GenBank/DDBJ whole genome shotgun (WGS) entry which is preliminary data.</text>
</comment>
<gene>
    <name evidence="1" type="ORF">GCM10008937_15040</name>
</gene>